<dbReference type="PANTHER" id="PTHR43639:SF1">
    <property type="entry name" value="SHORT-CHAIN DEHYDROGENASE_REDUCTASE FAMILY PROTEIN"/>
    <property type="match status" value="1"/>
</dbReference>
<dbReference type="PRINTS" id="PR00080">
    <property type="entry name" value="SDRFAMILY"/>
</dbReference>
<name>A0ABS5VPS5_9BACT</name>
<gene>
    <name evidence="3" type="ORF">KK060_06165</name>
</gene>
<reference evidence="3 4" key="1">
    <citation type="submission" date="2021-05" db="EMBL/GenBank/DDBJ databases">
        <title>A Polyphasic approach of four new species of the genus Ohtaekwangia: Ohtaekwangia histidinii sp. nov., Ohtaekwangia cretensis sp. nov., Ohtaekwangia indiensis sp. nov., Ohtaekwangia reichenbachii sp. nov. from diverse environment.</title>
        <authorList>
            <person name="Octaviana S."/>
        </authorList>
    </citation>
    <scope>NUCLEOTIDE SEQUENCE [LARGE SCALE GENOMIC DNA]</scope>
    <source>
        <strain evidence="3 4">PWU20</strain>
    </source>
</reference>
<evidence type="ECO:0000256" key="2">
    <source>
        <dbReference type="ARBA" id="ARBA00023002"/>
    </source>
</evidence>
<proteinExistence type="inferred from homology"/>
<comment type="similarity">
    <text evidence="1">Belongs to the short-chain dehydrogenases/reductases (SDR) family.</text>
</comment>
<evidence type="ECO:0000256" key="1">
    <source>
        <dbReference type="ARBA" id="ARBA00006484"/>
    </source>
</evidence>
<evidence type="ECO:0000313" key="3">
    <source>
        <dbReference type="EMBL" id="MBT1702854.1"/>
    </source>
</evidence>
<dbReference type="PANTHER" id="PTHR43639">
    <property type="entry name" value="OXIDOREDUCTASE, SHORT-CHAIN DEHYDROGENASE/REDUCTASE FAMILY (AFU_ORTHOLOGUE AFUA_5G02870)"/>
    <property type="match status" value="1"/>
</dbReference>
<comment type="caution">
    <text evidence="3">The sequence shown here is derived from an EMBL/GenBank/DDBJ whole genome shotgun (WGS) entry which is preliminary data.</text>
</comment>
<dbReference type="SUPFAM" id="SSF51735">
    <property type="entry name" value="NAD(P)-binding Rossmann-fold domains"/>
    <property type="match status" value="1"/>
</dbReference>
<dbReference type="Proteomes" id="UP000772618">
    <property type="component" value="Unassembled WGS sequence"/>
</dbReference>
<dbReference type="Pfam" id="PF13561">
    <property type="entry name" value="adh_short_C2"/>
    <property type="match status" value="1"/>
</dbReference>
<keyword evidence="2 3" id="KW-0560">Oxidoreductase</keyword>
<keyword evidence="4" id="KW-1185">Reference proteome</keyword>
<dbReference type="InterPro" id="IPR002347">
    <property type="entry name" value="SDR_fam"/>
</dbReference>
<dbReference type="RefSeq" id="WP_254152824.1">
    <property type="nucleotide sequence ID" value="NZ_JAHESD010000009.1"/>
</dbReference>
<dbReference type="PRINTS" id="PR00081">
    <property type="entry name" value="GDHRDH"/>
</dbReference>
<protein>
    <submittedName>
        <fullName evidence="3">Glucose 1-dehydrogenase</fullName>
        <ecNumber evidence="3">1.1.1.47</ecNumber>
    </submittedName>
</protein>
<sequence length="251" mass="26352">MNLKLKDKVAVVTGASKGIGAALAKAFASEGAKVVVNYASNKEGADNVVNQIIKNGGTAIAVQADITKSVDVKRLFEETKNAFGKLHILVNNAGVFIIESLEAITEKSFHTQVNTHFLGNVLCTQQAVKLFGDSGGSIINISSTVSANPVPNSGTLVYSAAKAGVDNMTKLLAKELGPKKIRVNTIAPGMTETEGTQEEFRGSELERQMLAITPLGRIGQPEDIAKVAIFLASDDAGWVTGERITVSGGLL</sequence>
<dbReference type="NCBIfam" id="NF005559">
    <property type="entry name" value="PRK07231.1"/>
    <property type="match status" value="1"/>
</dbReference>
<dbReference type="PROSITE" id="PS00061">
    <property type="entry name" value="ADH_SHORT"/>
    <property type="match status" value="1"/>
</dbReference>
<organism evidence="3 4">
    <name type="scientific">Chryseosolibacter indicus</name>
    <dbReference type="NCBI Taxonomy" id="2782351"/>
    <lineage>
        <taxon>Bacteria</taxon>
        <taxon>Pseudomonadati</taxon>
        <taxon>Bacteroidota</taxon>
        <taxon>Cytophagia</taxon>
        <taxon>Cytophagales</taxon>
        <taxon>Chryseotaleaceae</taxon>
        <taxon>Chryseosolibacter</taxon>
    </lineage>
</organism>
<dbReference type="EMBL" id="JAHESD010000009">
    <property type="protein sequence ID" value="MBT1702854.1"/>
    <property type="molecule type" value="Genomic_DNA"/>
</dbReference>
<dbReference type="Gene3D" id="3.40.50.720">
    <property type="entry name" value="NAD(P)-binding Rossmann-like Domain"/>
    <property type="match status" value="1"/>
</dbReference>
<dbReference type="GO" id="GO:0047936">
    <property type="term" value="F:glucose 1-dehydrogenase [NAD(P)+] activity"/>
    <property type="evidence" value="ECO:0007669"/>
    <property type="project" value="UniProtKB-EC"/>
</dbReference>
<dbReference type="EC" id="1.1.1.47" evidence="3"/>
<evidence type="ECO:0000313" key="4">
    <source>
        <dbReference type="Proteomes" id="UP000772618"/>
    </source>
</evidence>
<accession>A0ABS5VPS5</accession>
<dbReference type="InterPro" id="IPR036291">
    <property type="entry name" value="NAD(P)-bd_dom_sf"/>
</dbReference>
<dbReference type="InterPro" id="IPR020904">
    <property type="entry name" value="Sc_DH/Rdtase_CS"/>
</dbReference>